<dbReference type="InterPro" id="IPR011598">
    <property type="entry name" value="bHLH_dom"/>
</dbReference>
<dbReference type="SUPFAM" id="SSF47459">
    <property type="entry name" value="HLH, helix-loop-helix DNA-binding domain"/>
    <property type="match status" value="1"/>
</dbReference>
<dbReference type="AlphaFoldDB" id="A0AAW0BLI9"/>
<organism evidence="3 4">
    <name type="scientific">Favolaschia claudopus</name>
    <dbReference type="NCBI Taxonomy" id="2862362"/>
    <lineage>
        <taxon>Eukaryota</taxon>
        <taxon>Fungi</taxon>
        <taxon>Dikarya</taxon>
        <taxon>Basidiomycota</taxon>
        <taxon>Agaricomycotina</taxon>
        <taxon>Agaricomycetes</taxon>
        <taxon>Agaricomycetidae</taxon>
        <taxon>Agaricales</taxon>
        <taxon>Marasmiineae</taxon>
        <taxon>Mycenaceae</taxon>
        <taxon>Favolaschia</taxon>
    </lineage>
</organism>
<dbReference type="GO" id="GO:0005634">
    <property type="term" value="C:nucleus"/>
    <property type="evidence" value="ECO:0007669"/>
    <property type="project" value="TreeGrafter"/>
</dbReference>
<dbReference type="Proteomes" id="UP001362999">
    <property type="component" value="Unassembled WGS sequence"/>
</dbReference>
<feature type="domain" description="BHLH" evidence="1">
    <location>
        <begin position="1"/>
        <end position="40"/>
    </location>
</feature>
<proteinExistence type="predicted"/>
<dbReference type="Gene3D" id="4.10.280.10">
    <property type="entry name" value="Helix-loop-helix DNA-binding domain"/>
    <property type="match status" value="1"/>
</dbReference>
<keyword evidence="4" id="KW-1185">Reference proteome</keyword>
<evidence type="ECO:0000313" key="3">
    <source>
        <dbReference type="EMBL" id="KAK7027110.1"/>
    </source>
</evidence>
<dbReference type="PANTHER" id="PTHR47787:SF1">
    <property type="entry name" value="CENTROMERE-BINDING PROTEIN 1"/>
    <property type="match status" value="1"/>
</dbReference>
<evidence type="ECO:0000259" key="1">
    <source>
        <dbReference type="PROSITE" id="PS50888"/>
    </source>
</evidence>
<dbReference type="GO" id="GO:0003700">
    <property type="term" value="F:DNA-binding transcription factor activity"/>
    <property type="evidence" value="ECO:0007669"/>
    <property type="project" value="TreeGrafter"/>
</dbReference>
<sequence>RSRARVNGGIGQLARIVPGGSEERSLAAIVSRAAQYIQYLEENEARMTELMTLERLLRDDEIERLKAQLKYY</sequence>
<dbReference type="PROSITE" id="PS50888">
    <property type="entry name" value="BHLH"/>
    <property type="match status" value="1"/>
</dbReference>
<reference evidence="3 4" key="1">
    <citation type="journal article" date="2024" name="J Genomics">
        <title>Draft genome sequencing and assembly of Favolaschia claudopus CIRM-BRFM 2984 isolated from oak limbs.</title>
        <authorList>
            <person name="Navarro D."/>
            <person name="Drula E."/>
            <person name="Chaduli D."/>
            <person name="Cazenave R."/>
            <person name="Ahrendt S."/>
            <person name="Wang J."/>
            <person name="Lipzen A."/>
            <person name="Daum C."/>
            <person name="Barry K."/>
            <person name="Grigoriev I.V."/>
            <person name="Favel A."/>
            <person name="Rosso M.N."/>
            <person name="Martin F."/>
        </authorList>
    </citation>
    <scope>NUCLEOTIDE SEQUENCE [LARGE SCALE GENOMIC DNA]</scope>
    <source>
        <strain evidence="3 4">CIRM-BRFM 2984</strain>
    </source>
</reference>
<comment type="caution">
    <text evidence="3">The sequence shown here is derived from an EMBL/GenBank/DDBJ whole genome shotgun (WGS) entry which is preliminary data.</text>
</comment>
<dbReference type="GO" id="GO:0046983">
    <property type="term" value="F:protein dimerization activity"/>
    <property type="evidence" value="ECO:0007669"/>
    <property type="project" value="InterPro"/>
</dbReference>
<evidence type="ECO:0000313" key="2">
    <source>
        <dbReference type="EMBL" id="KAK7025645.1"/>
    </source>
</evidence>
<gene>
    <name evidence="3" type="ORF">R3P38DRAFT_2527010</name>
    <name evidence="2" type="ORF">R3P38DRAFT_2529646</name>
</gene>
<accession>A0AAW0BLI9</accession>
<dbReference type="EMBL" id="JAWWNJ010000033">
    <property type="protein sequence ID" value="KAK7025645.1"/>
    <property type="molecule type" value="Genomic_DNA"/>
</dbReference>
<evidence type="ECO:0000313" key="4">
    <source>
        <dbReference type="Proteomes" id="UP001362999"/>
    </source>
</evidence>
<protein>
    <recommendedName>
        <fullName evidence="1">BHLH domain-containing protein</fullName>
    </recommendedName>
</protein>
<name>A0AAW0BLI9_9AGAR</name>
<dbReference type="InterPro" id="IPR036638">
    <property type="entry name" value="HLH_DNA-bd_sf"/>
</dbReference>
<feature type="non-terminal residue" evidence="3">
    <location>
        <position position="1"/>
    </location>
</feature>
<dbReference type="PANTHER" id="PTHR47787">
    <property type="entry name" value="CENTROMERE-BINDING PROTEIN 1"/>
    <property type="match status" value="1"/>
</dbReference>
<dbReference type="EMBL" id="JAWWNJ010000030">
    <property type="protein sequence ID" value="KAK7027110.1"/>
    <property type="molecule type" value="Genomic_DNA"/>
</dbReference>
<dbReference type="Pfam" id="PF00010">
    <property type="entry name" value="HLH"/>
    <property type="match status" value="1"/>
</dbReference>